<accession>A0A8H7ZUZ7</accession>
<dbReference type="InterPro" id="IPR021133">
    <property type="entry name" value="HEAT_type_2"/>
</dbReference>
<comment type="caution">
    <text evidence="3">The sequence shown here is derived from an EMBL/GenBank/DDBJ whole genome shotgun (WGS) entry which is preliminary data.</text>
</comment>
<dbReference type="SUPFAM" id="SSF48371">
    <property type="entry name" value="ARM repeat"/>
    <property type="match status" value="1"/>
</dbReference>
<feature type="region of interest" description="Disordered" evidence="2">
    <location>
        <begin position="69"/>
        <end position="93"/>
    </location>
</feature>
<organism evidence="3 4">
    <name type="scientific">Olpidium bornovanus</name>
    <dbReference type="NCBI Taxonomy" id="278681"/>
    <lineage>
        <taxon>Eukaryota</taxon>
        <taxon>Fungi</taxon>
        <taxon>Fungi incertae sedis</taxon>
        <taxon>Olpidiomycota</taxon>
        <taxon>Olpidiomycotina</taxon>
        <taxon>Olpidiomycetes</taxon>
        <taxon>Olpidiales</taxon>
        <taxon>Olpidiaceae</taxon>
        <taxon>Olpidium</taxon>
    </lineage>
</organism>
<reference evidence="3 4" key="1">
    <citation type="journal article" name="Sci. Rep.">
        <title>Genome-scale phylogenetic analyses confirm Olpidium as the closest living zoosporic fungus to the non-flagellated, terrestrial fungi.</title>
        <authorList>
            <person name="Chang Y."/>
            <person name="Rochon D."/>
            <person name="Sekimoto S."/>
            <person name="Wang Y."/>
            <person name="Chovatia M."/>
            <person name="Sandor L."/>
            <person name="Salamov A."/>
            <person name="Grigoriev I.V."/>
            <person name="Stajich J.E."/>
            <person name="Spatafora J.W."/>
        </authorList>
    </citation>
    <scope>NUCLEOTIDE SEQUENCE [LARGE SCALE GENOMIC DNA]</scope>
    <source>
        <strain evidence="3">S191</strain>
    </source>
</reference>
<proteinExistence type="predicted"/>
<evidence type="ECO:0000256" key="2">
    <source>
        <dbReference type="SAM" id="MobiDB-lite"/>
    </source>
</evidence>
<keyword evidence="4" id="KW-1185">Reference proteome</keyword>
<gene>
    <name evidence="3" type="ORF">BJ554DRAFT_7868</name>
</gene>
<evidence type="ECO:0000313" key="3">
    <source>
        <dbReference type="EMBL" id="KAG5460123.1"/>
    </source>
</evidence>
<feature type="region of interest" description="Disordered" evidence="2">
    <location>
        <begin position="207"/>
        <end position="228"/>
    </location>
</feature>
<protein>
    <submittedName>
        <fullName evidence="3">Uncharacterized protein</fullName>
    </submittedName>
</protein>
<evidence type="ECO:0000313" key="4">
    <source>
        <dbReference type="Proteomes" id="UP000673691"/>
    </source>
</evidence>
<dbReference type="EMBL" id="JAEFCI010005740">
    <property type="protein sequence ID" value="KAG5460123.1"/>
    <property type="molecule type" value="Genomic_DNA"/>
</dbReference>
<dbReference type="Gene3D" id="1.25.10.10">
    <property type="entry name" value="Leucine-rich Repeat Variant"/>
    <property type="match status" value="1"/>
</dbReference>
<dbReference type="InterPro" id="IPR011989">
    <property type="entry name" value="ARM-like"/>
</dbReference>
<sequence length="285" mass="30140">LAPALKVLIADSDLTIRQKSTELLVHFAGHSIGRSAIVEEKDLLPTLACLFDDPDILVRTNAHQVAVPVPRDAQGNPSVAQEKKTTKKKPYAPSPDVAAELTGFRRRQKRPGIGVLSLAAFQEETRKLPDARILDTTKNRDLPQEPTTGFVPVLVQKVATEDTCIRCLALQTLYGLIRFHQGFAVDALQVRAVTVFTGLLLPPGKARAGGGSGGAAPPPPPATPAVPSAADLASVPRDLKIAACKTLMALCFYPDGKRLACSEGSVPILVGLLGDGKKEVRAAAA</sequence>
<dbReference type="OrthoDB" id="409644at2759"/>
<evidence type="ECO:0000256" key="1">
    <source>
        <dbReference type="PROSITE-ProRule" id="PRU00103"/>
    </source>
</evidence>
<feature type="non-terminal residue" evidence="3">
    <location>
        <position position="1"/>
    </location>
</feature>
<feature type="repeat" description="HEAT" evidence="1">
    <location>
        <begin position="265"/>
        <end position="285"/>
    </location>
</feature>
<dbReference type="PANTHER" id="PTHR15599">
    <property type="entry name" value="RTDR1"/>
    <property type="match status" value="1"/>
</dbReference>
<dbReference type="AlphaFoldDB" id="A0A8H7ZUZ7"/>
<name>A0A8H7ZUZ7_9FUNG</name>
<dbReference type="InterPro" id="IPR042856">
    <property type="entry name" value="RSP14"/>
</dbReference>
<dbReference type="InterPro" id="IPR016024">
    <property type="entry name" value="ARM-type_fold"/>
</dbReference>
<feature type="non-terminal residue" evidence="3">
    <location>
        <position position="285"/>
    </location>
</feature>
<dbReference type="Proteomes" id="UP000673691">
    <property type="component" value="Unassembled WGS sequence"/>
</dbReference>
<dbReference type="PANTHER" id="PTHR15599:SF1">
    <property type="entry name" value="RADIAL SPOKE HEAD 14 HOMOLOG"/>
    <property type="match status" value="1"/>
</dbReference>
<dbReference type="PROSITE" id="PS50077">
    <property type="entry name" value="HEAT_REPEAT"/>
    <property type="match status" value="1"/>
</dbReference>